<reference evidence="2 3" key="1">
    <citation type="submission" date="2017-09" db="EMBL/GenBank/DDBJ databases">
        <authorList>
            <person name="Ehlers B."/>
            <person name="Leendertz F.H."/>
        </authorList>
    </citation>
    <scope>NUCLEOTIDE SEQUENCE [LARGE SCALE GENOMIC DNA]</scope>
    <source>
        <strain evidence="2 3">DSM 27208</strain>
    </source>
</reference>
<feature type="compositionally biased region" description="Polar residues" evidence="1">
    <location>
        <begin position="867"/>
        <end position="887"/>
    </location>
</feature>
<feature type="compositionally biased region" description="Low complexity" evidence="1">
    <location>
        <begin position="14"/>
        <end position="30"/>
    </location>
</feature>
<dbReference type="Gene3D" id="3.40.50.300">
    <property type="entry name" value="P-loop containing nucleotide triphosphate hydrolases"/>
    <property type="match status" value="2"/>
</dbReference>
<dbReference type="PANTHER" id="PTHR30121:SF6">
    <property type="entry name" value="SLR6007 PROTEIN"/>
    <property type="match status" value="1"/>
</dbReference>
<evidence type="ECO:0000313" key="2">
    <source>
        <dbReference type="EMBL" id="SNZ15264.1"/>
    </source>
</evidence>
<dbReference type="InterPro" id="IPR051162">
    <property type="entry name" value="T4SS_component"/>
</dbReference>
<dbReference type="AlphaFoldDB" id="A0A285P0J4"/>
<evidence type="ECO:0000256" key="1">
    <source>
        <dbReference type="SAM" id="MobiDB-lite"/>
    </source>
</evidence>
<feature type="compositionally biased region" description="Pro residues" evidence="1">
    <location>
        <begin position="840"/>
        <end position="849"/>
    </location>
</feature>
<dbReference type="PANTHER" id="PTHR30121">
    <property type="entry name" value="UNCHARACTERIZED PROTEIN YJGR-RELATED"/>
    <property type="match status" value="1"/>
</dbReference>
<proteinExistence type="predicted"/>
<accession>A0A285P0J4</accession>
<feature type="compositionally biased region" description="Polar residues" evidence="1">
    <location>
        <begin position="710"/>
        <end position="719"/>
    </location>
</feature>
<dbReference type="RefSeq" id="WP_245838542.1">
    <property type="nucleotide sequence ID" value="NZ_OBEJ01000003.1"/>
</dbReference>
<dbReference type="EMBL" id="OBEJ01000003">
    <property type="protein sequence ID" value="SNZ15264.1"/>
    <property type="molecule type" value="Genomic_DNA"/>
</dbReference>
<feature type="compositionally biased region" description="Polar residues" evidence="1">
    <location>
        <begin position="1"/>
        <end position="13"/>
    </location>
</feature>
<sequence>MPPSDDTNSPINASRTESPTTSSSLSEDSSNLPVPVDDSREYIQITPTETPLRPASTPKHFKRLHRIGTDTPPDGLVSQLRSLTSATADLPTVECLLFTDGSPDASLSYWFGVDNPAATSTLERVLRGIFPDSYEFEHRTVHPDHFEAMLTERSSETDGLERDALRAVEYVGNPDRRNDWQTRLTPFEAGQTDADDRVPLASVVETMAVHPGPLVYQALFQPKPDWSTQADERRLDIEAHSDTFGDTLTNTIVGAPDADDDIPYTAADEARLEELEAKDARHSFVVNARVVGVTPEDHPDSATFRELAGAFTELDRTTYEIDGRTRTGQDAETVANDLFTRTVHPPEARGLRNRLPWNDTPKGIVADPSEAPSFCLVGGPALTTAGARAISTTPGERTALPRPPTDILARYRDDGLVLGHPRTHDGSTDPEVLKLPPALQPMHVGWFGKTGSGKSTSLINAILDNHAATEGADILIDPKGDGMAIEYLRAHYATYGHVENVLYFDCAEMLPAFSFFDIRDELDAGVPRDTAVEDTVDHYIEILMQIMGRERFEQAVRSPDIIRYVLKAMFDPVHGDDAFSHRDFHSEIRTMHDRQSVHPVSDPDLERMLSGILNNGKRTFDKLMGGVSNRVEKIPADRRLARIFNHVADEDGPQFDLASHLDDDVVILFDTGGLRSEAQRVLTLVVLSNLWTALRRRKRRESNPGDNDDQTATSSQQSDDAPLVNLYVEEAASVAVSDLLKELLAQSRSFGCSITLAMQFPAQLKAHDGVYDEILNNISTFVTGNIPVDRRLAERLATEEMDAREVGNRLRALHRGQWLVSLPAPFDEPEPRPFLVESVAPPPGDPNGPAPLERTQEAVFESQLTELRTRTSETSGLTLGSPNTTGSADADGQTDAAVDSDVPSATTETPFKTTKRMPPTVEYDEPTDALCCTECENRYNPDIAGMKRAIECCSSLDEVDQDDVPICSVNLKLTPEERAAIGCTGTQLMFLQAVYNAQQLRYDPLEYDLTTDSMIRLQEYVGIDAADIEPLLDAELLRHDTDHPHRVYTVTPDGRSLIGESYRLGVDYGHGKGDLEESSQHVLAVEIARRYLCHEYLADPDSSVVDVLPYYDLDEVTLPASVFMGSDEEDVEDATDAYDQRRLDVAALDEEGKVVVAVEVERINNDVHRAVPDDFDKIADCGVEEAIWVVMKQRDGHKVLSALNDPVEGEPRVEKTYAKTTPPQQFNIDTPGLTAVYPVEWLRDSFAEASDQ</sequence>
<gene>
    <name evidence="2" type="ORF">SAMN06269185_2442</name>
</gene>
<feature type="compositionally biased region" description="Polar residues" evidence="1">
    <location>
        <begin position="903"/>
        <end position="912"/>
    </location>
</feature>
<dbReference type="SUPFAM" id="SSF52540">
    <property type="entry name" value="P-loop containing nucleoside triphosphate hydrolases"/>
    <property type="match status" value="1"/>
</dbReference>
<evidence type="ECO:0000313" key="3">
    <source>
        <dbReference type="Proteomes" id="UP000219453"/>
    </source>
</evidence>
<dbReference type="InterPro" id="IPR027417">
    <property type="entry name" value="P-loop_NTPase"/>
</dbReference>
<feature type="region of interest" description="Disordered" evidence="1">
    <location>
        <begin position="1"/>
        <end position="38"/>
    </location>
</feature>
<keyword evidence="3" id="KW-1185">Reference proteome</keyword>
<feature type="region of interest" description="Disordered" evidence="1">
    <location>
        <begin position="698"/>
        <end position="719"/>
    </location>
</feature>
<organism evidence="2 3">
    <name type="scientific">Natronoarchaeum philippinense</name>
    <dbReference type="NCBI Taxonomy" id="558529"/>
    <lineage>
        <taxon>Archaea</taxon>
        <taxon>Methanobacteriati</taxon>
        <taxon>Methanobacteriota</taxon>
        <taxon>Stenosarchaea group</taxon>
        <taxon>Halobacteria</taxon>
        <taxon>Halobacteriales</taxon>
        <taxon>Natronoarchaeaceae</taxon>
    </lineage>
</organism>
<feature type="region of interest" description="Disordered" evidence="1">
    <location>
        <begin position="831"/>
        <end position="852"/>
    </location>
</feature>
<protein>
    <recommendedName>
        <fullName evidence="4">ATP-binding protein</fullName>
    </recommendedName>
</protein>
<dbReference type="Proteomes" id="UP000219453">
    <property type="component" value="Unassembled WGS sequence"/>
</dbReference>
<name>A0A285P0J4_NATPI</name>
<evidence type="ECO:0008006" key="4">
    <source>
        <dbReference type="Google" id="ProtNLM"/>
    </source>
</evidence>
<dbReference type="CDD" id="cd01127">
    <property type="entry name" value="TrwB_TraG_TraD_VirD4"/>
    <property type="match status" value="1"/>
</dbReference>
<feature type="region of interest" description="Disordered" evidence="1">
    <location>
        <begin position="867"/>
        <end position="920"/>
    </location>
</feature>